<accession>A0ABD0XVM1</accession>
<proteinExistence type="predicted"/>
<dbReference type="AlphaFoldDB" id="A0ABD0XVM1"/>
<name>A0ABD0XVM1_9HEMI</name>
<sequence>MSGFPLGLEVVCGNGRRQILRRSDRLEADLLWESTGAATCISAVKLHFEIRSEWVVESFFFVSGEFVPSLREFVGRSSNAFASLPGYKVPQLRTLPYPDGFHVQIYENPSSCAPIPVFVKAVHTALTRYYNGRLEIVRRFPHIRKRKVLPSQLTGRISGELECVTVFEALPYPDGFHVQIYENPSSFAPIPVFVKAVHTALTRYYNGRLEIVRRFPHIRKRKVLPSQLTGRISGELECVTVFEALPYPDGFHVQIYENPSSFAPIPVFVKAVHTALTRYYNGRLEIVRRFPHIRKRKVLPSQLTGRISGELECVTVFEALPYPDGFHVQIYENPSSFAPIPVFVKAVHTALTRYYNGRLEIVRRFPHIRKRKVLPSQLTGRISGELECVTVFEALPYPDGFHVQIYENPSSCVPIAVLVKAVHTAYFDGRLEIVGRFPHIRKRLFFLHVSERMRSHIS</sequence>
<evidence type="ECO:0000313" key="2">
    <source>
        <dbReference type="Proteomes" id="UP001558652"/>
    </source>
</evidence>
<reference evidence="1 2" key="1">
    <citation type="submission" date="2024-07" db="EMBL/GenBank/DDBJ databases">
        <title>Chromosome-level genome assembly of the water stick insect Ranatra chinensis (Heteroptera: Nepidae).</title>
        <authorList>
            <person name="Liu X."/>
        </authorList>
    </citation>
    <scope>NUCLEOTIDE SEQUENCE [LARGE SCALE GENOMIC DNA]</scope>
    <source>
        <strain evidence="1">Cailab_2021Rc</strain>
        <tissue evidence="1">Muscle</tissue>
    </source>
</reference>
<evidence type="ECO:0000313" key="1">
    <source>
        <dbReference type="EMBL" id="KAL1115321.1"/>
    </source>
</evidence>
<dbReference type="Proteomes" id="UP001558652">
    <property type="component" value="Unassembled WGS sequence"/>
</dbReference>
<dbReference type="EMBL" id="JBFDAA010000020">
    <property type="protein sequence ID" value="KAL1115321.1"/>
    <property type="molecule type" value="Genomic_DNA"/>
</dbReference>
<keyword evidence="2" id="KW-1185">Reference proteome</keyword>
<comment type="caution">
    <text evidence="1">The sequence shown here is derived from an EMBL/GenBank/DDBJ whole genome shotgun (WGS) entry which is preliminary data.</text>
</comment>
<organism evidence="1 2">
    <name type="scientific">Ranatra chinensis</name>
    <dbReference type="NCBI Taxonomy" id="642074"/>
    <lineage>
        <taxon>Eukaryota</taxon>
        <taxon>Metazoa</taxon>
        <taxon>Ecdysozoa</taxon>
        <taxon>Arthropoda</taxon>
        <taxon>Hexapoda</taxon>
        <taxon>Insecta</taxon>
        <taxon>Pterygota</taxon>
        <taxon>Neoptera</taxon>
        <taxon>Paraneoptera</taxon>
        <taxon>Hemiptera</taxon>
        <taxon>Heteroptera</taxon>
        <taxon>Panheteroptera</taxon>
        <taxon>Nepomorpha</taxon>
        <taxon>Nepidae</taxon>
        <taxon>Ranatrinae</taxon>
        <taxon>Ranatra</taxon>
    </lineage>
</organism>
<protein>
    <submittedName>
        <fullName evidence="1">Uncharacterized protein</fullName>
    </submittedName>
</protein>
<gene>
    <name evidence="1" type="ORF">AAG570_007351</name>
</gene>